<feature type="signal peptide" evidence="1">
    <location>
        <begin position="1"/>
        <end position="21"/>
    </location>
</feature>
<evidence type="ECO:0008006" key="4">
    <source>
        <dbReference type="Google" id="ProtNLM"/>
    </source>
</evidence>
<gene>
    <name evidence="2" type="ORF">Van01_51580</name>
</gene>
<dbReference type="EMBL" id="BOOZ01000040">
    <property type="protein sequence ID" value="GIJ11944.1"/>
    <property type="molecule type" value="Genomic_DNA"/>
</dbReference>
<protein>
    <recommendedName>
        <fullName evidence="4">CBM6 domain-containing protein</fullName>
    </recommendedName>
</protein>
<name>A0ABQ4I1Z7_9ACTN</name>
<proteinExistence type="predicted"/>
<keyword evidence="1" id="KW-0732">Signal</keyword>
<keyword evidence="3" id="KW-1185">Reference proteome</keyword>
<organism evidence="2 3">
    <name type="scientific">Micromonospora andamanensis</name>
    <dbReference type="NCBI Taxonomy" id="1287068"/>
    <lineage>
        <taxon>Bacteria</taxon>
        <taxon>Bacillati</taxon>
        <taxon>Actinomycetota</taxon>
        <taxon>Actinomycetes</taxon>
        <taxon>Micromonosporales</taxon>
        <taxon>Micromonosporaceae</taxon>
        <taxon>Micromonospora</taxon>
    </lineage>
</organism>
<accession>A0ABQ4I1Z7</accession>
<dbReference type="Proteomes" id="UP000647017">
    <property type="component" value="Unassembled WGS sequence"/>
</dbReference>
<feature type="chain" id="PRO_5047479325" description="CBM6 domain-containing protein" evidence="1">
    <location>
        <begin position="22"/>
        <end position="671"/>
    </location>
</feature>
<evidence type="ECO:0000313" key="2">
    <source>
        <dbReference type="EMBL" id="GIJ11944.1"/>
    </source>
</evidence>
<comment type="caution">
    <text evidence="2">The sequence shown here is derived from an EMBL/GenBank/DDBJ whole genome shotgun (WGS) entry which is preliminary data.</text>
</comment>
<dbReference type="RefSeq" id="WP_204012791.1">
    <property type="nucleotide sequence ID" value="NZ_BOOZ01000040.1"/>
</dbReference>
<reference evidence="2 3" key="1">
    <citation type="submission" date="2021-01" db="EMBL/GenBank/DDBJ databases">
        <title>Whole genome shotgun sequence of Verrucosispora andamanensis NBRC 109075.</title>
        <authorList>
            <person name="Komaki H."/>
            <person name="Tamura T."/>
        </authorList>
    </citation>
    <scope>NUCLEOTIDE SEQUENCE [LARGE SCALE GENOMIC DNA]</scope>
    <source>
        <strain evidence="2 3">NBRC 109075</strain>
    </source>
</reference>
<dbReference type="Gene3D" id="2.60.120.260">
    <property type="entry name" value="Galactose-binding domain-like"/>
    <property type="match status" value="2"/>
</dbReference>
<evidence type="ECO:0000256" key="1">
    <source>
        <dbReference type="SAM" id="SignalP"/>
    </source>
</evidence>
<evidence type="ECO:0000313" key="3">
    <source>
        <dbReference type="Proteomes" id="UP000647017"/>
    </source>
</evidence>
<sequence length="671" mass="74312">MKRWAALACGLVVGVVSIGVAPDEARADDDTWYDRYVAMDAAVGDTYYRSADGAQLAWNESYVLDSYVDVYGLSRDRRWLDKAVTHIDGMIADADDADGDGYRGWQTARYSPVEIDNGGMETGAQGDSTLPADWLRFQTTSANAFRTTDRRAGAYAARIDSDGQLWRKLYQPVNTYHPNTVYQLRFWSRTNGSAAGGQAYLYDATAKQVLCSTDVTATVWTYHSLDCRTPSVAGHTLQVWIGHRDYRVAGGQAYFDDVALSGRFPYLVHDGMIGSSIARFARLVEQTPELHESYRAKAVSYRTFLESEVVPRWESSSYIGNTWYALTSTTGTYKQSLKIDAFSHKRNWSILPYNQSLAFSNMLLILHEINGNAAYLDRARLNGQYFKNALTLSGDAYTWPYSYSSAQPEDVSHANIDVGAARELHRRGIVFTPTDMQRFTNTLTNRLWNGSLTAPKVRKFVDGTGDDSFSKYLVEWTEYAQWAKAIAPIVSEQYRHSTVNHGYDMLALARIMKWDRTKLVNQGFELATSFDTTQPAQWTRAGSTATTAFRDSANTHTGQYGLTIRSTGGAPQGVFQSWEGWSPATSYTLTFSGRSSGGAAGGRVVVTNVTTGAVLAALTFTDQDWTGHTLTFQSPDTATQTVRVSIGNADPTVAGAAHVDDIRIRVTGEPW</sequence>